<keyword evidence="3" id="KW-1185">Reference proteome</keyword>
<name>A0A5C3FYB6_PSEA2</name>
<protein>
    <submittedName>
        <fullName evidence="2">Uncharacterized protein</fullName>
    </submittedName>
</protein>
<gene>
    <name evidence="2" type="ORF">PSANT_06150</name>
</gene>
<accession>A0A5C3FYB6</accession>
<organism evidence="2 3">
    <name type="scientific">Pseudozyma antarctica</name>
    <name type="common">Yeast</name>
    <name type="synonym">Candida antarctica</name>
    <dbReference type="NCBI Taxonomy" id="84753"/>
    <lineage>
        <taxon>Eukaryota</taxon>
        <taxon>Fungi</taxon>
        <taxon>Dikarya</taxon>
        <taxon>Basidiomycota</taxon>
        <taxon>Ustilaginomycotina</taxon>
        <taxon>Ustilaginomycetes</taxon>
        <taxon>Ustilaginales</taxon>
        <taxon>Ustilaginaceae</taxon>
        <taxon>Moesziomyces</taxon>
    </lineage>
</organism>
<evidence type="ECO:0000313" key="2">
    <source>
        <dbReference type="EMBL" id="SPO48459.1"/>
    </source>
</evidence>
<reference evidence="2" key="1">
    <citation type="submission" date="2018-03" db="EMBL/GenBank/DDBJ databases">
        <authorList>
            <person name="Guldener U."/>
        </authorList>
    </citation>
    <scope>NUCLEOTIDE SEQUENCE [LARGE SCALE GENOMIC DNA]</scope>
    <source>
        <strain evidence="2">ATCC34888</strain>
    </source>
</reference>
<dbReference type="AlphaFoldDB" id="A0A5C3FYB6"/>
<feature type="region of interest" description="Disordered" evidence="1">
    <location>
        <begin position="62"/>
        <end position="82"/>
    </location>
</feature>
<comment type="caution">
    <text evidence="2">The sequence shown here is derived from an EMBL/GenBank/DDBJ whole genome shotgun (WGS) entry which is preliminary data.</text>
</comment>
<evidence type="ECO:0000256" key="1">
    <source>
        <dbReference type="SAM" id="MobiDB-lite"/>
    </source>
</evidence>
<proteinExistence type="predicted"/>
<dbReference type="Proteomes" id="UP000325008">
    <property type="component" value="Unassembled WGS sequence"/>
</dbReference>
<evidence type="ECO:0000313" key="3">
    <source>
        <dbReference type="Proteomes" id="UP000325008"/>
    </source>
</evidence>
<dbReference type="EMBL" id="OOIQ01000019">
    <property type="protein sequence ID" value="SPO48459.1"/>
    <property type="molecule type" value="Genomic_DNA"/>
</dbReference>
<sequence length="124" mass="13154">MTKYSSLAQLQTRVGPGQAWGKQGGSLRAFDAEVRIWRAVICSSQRSAVIGARPLLNPSRLGVGPIGIGSKRPKAEPRRASAPRCKGCGRCSGLRSRPDGILRCEGFGPSDVRQLSHGARCGPT</sequence>